<dbReference type="EMBL" id="UZAN01059367">
    <property type="protein sequence ID" value="VDP92326.1"/>
    <property type="molecule type" value="Genomic_DNA"/>
</dbReference>
<evidence type="ECO:0000256" key="1">
    <source>
        <dbReference type="SAM" id="MobiDB-lite"/>
    </source>
</evidence>
<evidence type="ECO:0000313" key="2">
    <source>
        <dbReference type="EMBL" id="VDP92326.1"/>
    </source>
</evidence>
<gene>
    <name evidence="2" type="ORF">ECPE_LOCUS15054</name>
</gene>
<dbReference type="Proteomes" id="UP000272942">
    <property type="component" value="Unassembled WGS sequence"/>
</dbReference>
<organism evidence="4">
    <name type="scientific">Echinostoma caproni</name>
    <dbReference type="NCBI Taxonomy" id="27848"/>
    <lineage>
        <taxon>Eukaryota</taxon>
        <taxon>Metazoa</taxon>
        <taxon>Spiralia</taxon>
        <taxon>Lophotrochozoa</taxon>
        <taxon>Platyhelminthes</taxon>
        <taxon>Trematoda</taxon>
        <taxon>Digenea</taxon>
        <taxon>Plagiorchiida</taxon>
        <taxon>Echinostomata</taxon>
        <taxon>Echinostomatoidea</taxon>
        <taxon>Echinostomatidae</taxon>
        <taxon>Echinostoma</taxon>
    </lineage>
</organism>
<feature type="region of interest" description="Disordered" evidence="1">
    <location>
        <begin position="18"/>
        <end position="39"/>
    </location>
</feature>
<evidence type="ECO:0000313" key="3">
    <source>
        <dbReference type="Proteomes" id="UP000272942"/>
    </source>
</evidence>
<reference evidence="2 3" key="2">
    <citation type="submission" date="2018-11" db="EMBL/GenBank/DDBJ databases">
        <authorList>
            <consortium name="Pathogen Informatics"/>
        </authorList>
    </citation>
    <scope>NUCLEOTIDE SEQUENCE [LARGE SCALE GENOMIC DNA]</scope>
    <source>
        <strain evidence="2 3">Egypt</strain>
    </source>
</reference>
<keyword evidence="3" id="KW-1185">Reference proteome</keyword>
<dbReference type="WBParaSite" id="ECPE_0001509401-mRNA-1">
    <property type="protein sequence ID" value="ECPE_0001509401-mRNA-1"/>
    <property type="gene ID" value="ECPE_0001509401"/>
</dbReference>
<dbReference type="AlphaFoldDB" id="A0A183B769"/>
<reference evidence="4" key="1">
    <citation type="submission" date="2016-06" db="UniProtKB">
        <authorList>
            <consortium name="WormBaseParasite"/>
        </authorList>
    </citation>
    <scope>IDENTIFICATION</scope>
</reference>
<name>A0A183B769_9TREM</name>
<proteinExistence type="predicted"/>
<evidence type="ECO:0000313" key="4">
    <source>
        <dbReference type="WBParaSite" id="ECPE_0001509401-mRNA-1"/>
    </source>
</evidence>
<feature type="compositionally biased region" description="Low complexity" evidence="1">
    <location>
        <begin position="21"/>
        <end position="30"/>
    </location>
</feature>
<protein>
    <submittedName>
        <fullName evidence="4">Secreted protein</fullName>
    </submittedName>
</protein>
<sequence length="107" mass="11735">MMRKGTSLLSLISVLPPPLRPSVRPSLSPSGAIRRRRPKQLRNDMSITLVNSDNTLKTPLMNPKLSTFSETNGKVDGSPTGYQTPGKCELAECMSHDLENHNNSLFG</sequence>
<accession>A0A183B769</accession>
<feature type="region of interest" description="Disordered" evidence="1">
    <location>
        <begin position="58"/>
        <end position="82"/>
    </location>
</feature>